<dbReference type="EMBL" id="CAJVCH010561018">
    <property type="protein sequence ID" value="CAG7831549.1"/>
    <property type="molecule type" value="Genomic_DNA"/>
</dbReference>
<keyword evidence="2" id="KW-0732">Signal</keyword>
<dbReference type="OrthoDB" id="9990453at2759"/>
<sequence length="103" mass="11064">MKLILLTLATAIVLLSLSVEQSEGQIWKHLITGGRKIGGSGKPHLHFILLPSRKAAENAARNAGKGNTPVHHTAHKPGQHPHFHPADRSGNIIKDGSHYGYTG</sequence>
<protein>
    <submittedName>
        <fullName evidence="3">Uncharacterized protein</fullName>
    </submittedName>
</protein>
<reference evidence="3" key="1">
    <citation type="submission" date="2021-06" db="EMBL/GenBank/DDBJ databases">
        <authorList>
            <person name="Hodson N. C."/>
            <person name="Mongue J. A."/>
            <person name="Jaron S. K."/>
        </authorList>
    </citation>
    <scope>NUCLEOTIDE SEQUENCE</scope>
</reference>
<dbReference type="AlphaFoldDB" id="A0A8J2LER4"/>
<organism evidence="3 4">
    <name type="scientific">Allacma fusca</name>
    <dbReference type="NCBI Taxonomy" id="39272"/>
    <lineage>
        <taxon>Eukaryota</taxon>
        <taxon>Metazoa</taxon>
        <taxon>Ecdysozoa</taxon>
        <taxon>Arthropoda</taxon>
        <taxon>Hexapoda</taxon>
        <taxon>Collembola</taxon>
        <taxon>Symphypleona</taxon>
        <taxon>Sminthuridae</taxon>
        <taxon>Allacma</taxon>
    </lineage>
</organism>
<feature type="chain" id="PRO_5035289658" evidence="2">
    <location>
        <begin position="25"/>
        <end position="103"/>
    </location>
</feature>
<comment type="caution">
    <text evidence="3">The sequence shown here is derived from an EMBL/GenBank/DDBJ whole genome shotgun (WGS) entry which is preliminary data.</text>
</comment>
<dbReference type="Proteomes" id="UP000708208">
    <property type="component" value="Unassembled WGS sequence"/>
</dbReference>
<gene>
    <name evidence="3" type="ORF">AFUS01_LOCUS41290</name>
</gene>
<feature type="signal peptide" evidence="2">
    <location>
        <begin position="1"/>
        <end position="24"/>
    </location>
</feature>
<evidence type="ECO:0000256" key="1">
    <source>
        <dbReference type="SAM" id="MobiDB-lite"/>
    </source>
</evidence>
<evidence type="ECO:0000313" key="3">
    <source>
        <dbReference type="EMBL" id="CAG7831549.1"/>
    </source>
</evidence>
<accession>A0A8J2LER4</accession>
<feature type="compositionally biased region" description="Basic residues" evidence="1">
    <location>
        <begin position="72"/>
        <end position="83"/>
    </location>
</feature>
<name>A0A8J2LER4_9HEXA</name>
<keyword evidence="4" id="KW-1185">Reference proteome</keyword>
<feature type="region of interest" description="Disordered" evidence="1">
    <location>
        <begin position="58"/>
        <end position="103"/>
    </location>
</feature>
<evidence type="ECO:0000313" key="4">
    <source>
        <dbReference type="Proteomes" id="UP000708208"/>
    </source>
</evidence>
<proteinExistence type="predicted"/>
<evidence type="ECO:0000256" key="2">
    <source>
        <dbReference type="SAM" id="SignalP"/>
    </source>
</evidence>